<evidence type="ECO:0000256" key="6">
    <source>
        <dbReference type="ARBA" id="ARBA00023136"/>
    </source>
</evidence>
<keyword evidence="5 7" id="KW-1133">Transmembrane helix</keyword>
<evidence type="ECO:0000313" key="8">
    <source>
        <dbReference type="EMBL" id="GLI58154.1"/>
    </source>
</evidence>
<evidence type="ECO:0000256" key="2">
    <source>
        <dbReference type="ARBA" id="ARBA00022448"/>
    </source>
</evidence>
<comment type="caution">
    <text evidence="8">The sequence shown here is derived from an EMBL/GenBank/DDBJ whole genome shotgun (WGS) entry which is preliminary data.</text>
</comment>
<dbReference type="GO" id="GO:0022857">
    <property type="term" value="F:transmembrane transporter activity"/>
    <property type="evidence" value="ECO:0007669"/>
    <property type="project" value="InterPro"/>
</dbReference>
<evidence type="ECO:0000256" key="5">
    <source>
        <dbReference type="ARBA" id="ARBA00022989"/>
    </source>
</evidence>
<proteinExistence type="predicted"/>
<dbReference type="SUPFAM" id="SSF103473">
    <property type="entry name" value="MFS general substrate transporter"/>
    <property type="match status" value="1"/>
</dbReference>
<dbReference type="PANTHER" id="PTHR43266:SF9">
    <property type="entry name" value="PERMEASE, MAJOR FACILITATOR SUPERFAMILY-RELATED"/>
    <property type="match status" value="1"/>
</dbReference>
<feature type="transmembrane region" description="Helical" evidence="7">
    <location>
        <begin position="345"/>
        <end position="368"/>
    </location>
</feature>
<feature type="transmembrane region" description="Helical" evidence="7">
    <location>
        <begin position="158"/>
        <end position="181"/>
    </location>
</feature>
<dbReference type="InterPro" id="IPR011701">
    <property type="entry name" value="MFS"/>
</dbReference>
<feature type="transmembrane region" description="Helical" evidence="7">
    <location>
        <begin position="374"/>
        <end position="393"/>
    </location>
</feature>
<feature type="transmembrane region" description="Helical" evidence="7">
    <location>
        <begin position="67"/>
        <end position="89"/>
    </location>
</feature>
<sequence>MNFLIYLISSATSLIGSQMQSIIIPIYILNITNSGMQMSKAATSFLVIRLLVTPFSGILADRFNRKHIMIISDICSFLVVGGFVSFISLTPDTIIFMQCILVAISAVFSSASSAIFSELTFKGSIERCNSVYGSMINFTYIFTPVVALSLYNFTSLKFIFTLNAVTFLLSACLESLLAYTFQERKLSRSNFSLKELTTSYTPVINYLMAKREILGVFSFAVLLNFFYNPVLVIFIPYFILKVLNLENTYVGYFESLWGGGLLLGSLLLVKYIKRYNFRSKIALFLIGQLTIFVFFFTGNNLMPLNIYLVAAGLLTVICALLNTFVNTPLFSYLHIVVDSHIKGRFFSFLQIFLQGITPLSYMLLGLILDRFTNISIAISLTSIVYIIAIFLYFHRSPIGRSYLLSNET</sequence>
<evidence type="ECO:0000256" key="4">
    <source>
        <dbReference type="ARBA" id="ARBA00022692"/>
    </source>
</evidence>
<keyword evidence="6 7" id="KW-0472">Membrane</keyword>
<feature type="transmembrane region" description="Helical" evidence="7">
    <location>
        <begin position="251"/>
        <end position="269"/>
    </location>
</feature>
<protein>
    <submittedName>
        <fullName evidence="8">MFS transporter</fullName>
    </submittedName>
</protein>
<feature type="transmembrane region" description="Helical" evidence="7">
    <location>
        <begin position="304"/>
        <end position="325"/>
    </location>
</feature>
<evidence type="ECO:0000256" key="1">
    <source>
        <dbReference type="ARBA" id="ARBA00004651"/>
    </source>
</evidence>
<keyword evidence="4 7" id="KW-0812">Transmembrane</keyword>
<evidence type="ECO:0000256" key="3">
    <source>
        <dbReference type="ARBA" id="ARBA00022475"/>
    </source>
</evidence>
<comment type="subcellular location">
    <subcellularLocation>
        <location evidence="1">Cell membrane</location>
        <topology evidence="1">Multi-pass membrane protein</topology>
    </subcellularLocation>
</comment>
<dbReference type="Gene3D" id="1.20.1250.20">
    <property type="entry name" value="MFS general substrate transporter like domains"/>
    <property type="match status" value="1"/>
</dbReference>
<name>A0A9W6GQ40_9FUSO</name>
<feature type="transmembrane region" description="Helical" evidence="7">
    <location>
        <begin position="7"/>
        <end position="29"/>
    </location>
</feature>
<feature type="transmembrane region" description="Helical" evidence="7">
    <location>
        <begin position="41"/>
        <end position="60"/>
    </location>
</feature>
<reference evidence="8" key="1">
    <citation type="submission" date="2022-12" db="EMBL/GenBank/DDBJ databases">
        <title>Reference genome sequencing for broad-spectrum identification of bacterial and archaeal isolates by mass spectrometry.</title>
        <authorList>
            <person name="Sekiguchi Y."/>
            <person name="Tourlousse D.M."/>
        </authorList>
    </citation>
    <scope>NUCLEOTIDE SEQUENCE</scope>
    <source>
        <strain evidence="8">10succ1</strain>
    </source>
</reference>
<dbReference type="CDD" id="cd06173">
    <property type="entry name" value="MFS_MefA_like"/>
    <property type="match status" value="1"/>
</dbReference>
<dbReference type="EMBL" id="BSDY01000036">
    <property type="protein sequence ID" value="GLI58154.1"/>
    <property type="molecule type" value="Genomic_DNA"/>
</dbReference>
<keyword evidence="9" id="KW-1185">Reference proteome</keyword>
<dbReference type="RefSeq" id="WP_281837830.1">
    <property type="nucleotide sequence ID" value="NZ_BSDY01000036.1"/>
</dbReference>
<dbReference type="InterPro" id="IPR036259">
    <property type="entry name" value="MFS_trans_sf"/>
</dbReference>
<dbReference type="Proteomes" id="UP001144471">
    <property type="component" value="Unassembled WGS sequence"/>
</dbReference>
<dbReference type="PANTHER" id="PTHR43266">
    <property type="entry name" value="MACROLIDE-EFFLUX PROTEIN"/>
    <property type="match status" value="1"/>
</dbReference>
<feature type="transmembrane region" description="Helical" evidence="7">
    <location>
        <begin position="95"/>
        <end position="119"/>
    </location>
</feature>
<feature type="transmembrane region" description="Helical" evidence="7">
    <location>
        <begin position="131"/>
        <end position="152"/>
    </location>
</feature>
<accession>A0A9W6GQ40</accession>
<feature type="transmembrane region" description="Helical" evidence="7">
    <location>
        <begin position="281"/>
        <end position="298"/>
    </location>
</feature>
<dbReference type="GO" id="GO:0005886">
    <property type="term" value="C:plasma membrane"/>
    <property type="evidence" value="ECO:0007669"/>
    <property type="project" value="UniProtKB-SubCell"/>
</dbReference>
<dbReference type="Pfam" id="PF07690">
    <property type="entry name" value="MFS_1"/>
    <property type="match status" value="1"/>
</dbReference>
<dbReference type="AlphaFoldDB" id="A0A9W6GQ40"/>
<feature type="transmembrane region" description="Helical" evidence="7">
    <location>
        <begin position="213"/>
        <end position="239"/>
    </location>
</feature>
<gene>
    <name evidence="8" type="ORF">PM10SUCC1_36680</name>
</gene>
<keyword evidence="3" id="KW-1003">Cell membrane</keyword>
<organism evidence="8 9">
    <name type="scientific">Propionigenium maris DSM 9537</name>
    <dbReference type="NCBI Taxonomy" id="1123000"/>
    <lineage>
        <taxon>Bacteria</taxon>
        <taxon>Fusobacteriati</taxon>
        <taxon>Fusobacteriota</taxon>
        <taxon>Fusobacteriia</taxon>
        <taxon>Fusobacteriales</taxon>
        <taxon>Fusobacteriaceae</taxon>
        <taxon>Propionigenium</taxon>
    </lineage>
</organism>
<keyword evidence="2" id="KW-0813">Transport</keyword>
<evidence type="ECO:0000256" key="7">
    <source>
        <dbReference type="SAM" id="Phobius"/>
    </source>
</evidence>
<evidence type="ECO:0000313" key="9">
    <source>
        <dbReference type="Proteomes" id="UP001144471"/>
    </source>
</evidence>